<dbReference type="Gene3D" id="3.30.565.10">
    <property type="entry name" value="Histidine kinase-like ATPase, C-terminal domain"/>
    <property type="match status" value="1"/>
</dbReference>
<evidence type="ECO:0000256" key="1">
    <source>
        <dbReference type="ARBA" id="ARBA00000085"/>
    </source>
</evidence>
<dbReference type="InterPro" id="IPR003661">
    <property type="entry name" value="HisK_dim/P_dom"/>
</dbReference>
<dbReference type="FunFam" id="3.30.565.10:FF:000006">
    <property type="entry name" value="Sensor histidine kinase WalK"/>
    <property type="match status" value="1"/>
</dbReference>
<evidence type="ECO:0000256" key="6">
    <source>
        <dbReference type="ARBA" id="ARBA00022692"/>
    </source>
</evidence>
<dbReference type="NCBIfam" id="TIGR00229">
    <property type="entry name" value="sensory_box"/>
    <property type="match status" value="1"/>
</dbReference>
<dbReference type="FunFam" id="1.10.287.130:FF:000001">
    <property type="entry name" value="Two-component sensor histidine kinase"/>
    <property type="match status" value="1"/>
</dbReference>
<dbReference type="GO" id="GO:0000155">
    <property type="term" value="F:phosphorelay sensor kinase activity"/>
    <property type="evidence" value="ECO:0007669"/>
    <property type="project" value="InterPro"/>
</dbReference>
<comment type="subcellular location">
    <subcellularLocation>
        <location evidence="2">Membrane</location>
        <topology evidence="2">Multi-pass membrane protein</topology>
    </subcellularLocation>
</comment>
<dbReference type="InterPro" id="IPR050351">
    <property type="entry name" value="BphY/WalK/GraS-like"/>
</dbReference>
<feature type="coiled-coil region" evidence="13">
    <location>
        <begin position="153"/>
        <end position="201"/>
    </location>
</feature>
<keyword evidence="8 16" id="KW-0418">Kinase</keyword>
<dbReference type="SUPFAM" id="SSF47384">
    <property type="entry name" value="Homodimeric domain of signal transducing histidine kinase"/>
    <property type="match status" value="1"/>
</dbReference>
<keyword evidence="11" id="KW-0902">Two-component regulatory system</keyword>
<dbReference type="Gene3D" id="3.30.450.20">
    <property type="entry name" value="PAS domain"/>
    <property type="match status" value="2"/>
</dbReference>
<dbReference type="RefSeq" id="WP_115171231.1">
    <property type="nucleotide sequence ID" value="NZ_UGYW01000002.1"/>
</dbReference>
<evidence type="ECO:0000256" key="7">
    <source>
        <dbReference type="ARBA" id="ARBA00022741"/>
    </source>
</evidence>
<dbReference type="AlphaFoldDB" id="A0A380CRB1"/>
<dbReference type="GO" id="GO:0016020">
    <property type="term" value="C:membrane"/>
    <property type="evidence" value="ECO:0007669"/>
    <property type="project" value="UniProtKB-SubCell"/>
</dbReference>
<dbReference type="PANTHER" id="PTHR42878:SF7">
    <property type="entry name" value="SENSOR HISTIDINE KINASE GLRK"/>
    <property type="match status" value="1"/>
</dbReference>
<gene>
    <name evidence="16" type="primary">yycG_2</name>
    <name evidence="16" type="ORF">NCTC11388_03850</name>
</gene>
<dbReference type="Proteomes" id="UP000254893">
    <property type="component" value="Unassembled WGS sequence"/>
</dbReference>
<dbReference type="GO" id="GO:0005524">
    <property type="term" value="F:ATP binding"/>
    <property type="evidence" value="ECO:0007669"/>
    <property type="project" value="UniProtKB-KW"/>
</dbReference>
<keyword evidence="9" id="KW-0067">ATP-binding</keyword>
<organism evidence="16 17">
    <name type="scientific">Sphingobacterium spiritivorum</name>
    <name type="common">Flavobacterium spiritivorum</name>
    <dbReference type="NCBI Taxonomy" id="258"/>
    <lineage>
        <taxon>Bacteria</taxon>
        <taxon>Pseudomonadati</taxon>
        <taxon>Bacteroidota</taxon>
        <taxon>Sphingobacteriia</taxon>
        <taxon>Sphingobacteriales</taxon>
        <taxon>Sphingobacteriaceae</taxon>
        <taxon>Sphingobacterium</taxon>
    </lineage>
</organism>
<evidence type="ECO:0000256" key="12">
    <source>
        <dbReference type="ARBA" id="ARBA00023136"/>
    </source>
</evidence>
<dbReference type="SUPFAM" id="SSF55874">
    <property type="entry name" value="ATPase domain of HSP90 chaperone/DNA topoisomerase II/histidine kinase"/>
    <property type="match status" value="1"/>
</dbReference>
<keyword evidence="4" id="KW-0597">Phosphoprotein</keyword>
<accession>A0A380CRB1</accession>
<dbReference type="InterPro" id="IPR000014">
    <property type="entry name" value="PAS"/>
</dbReference>
<keyword evidence="7" id="KW-0547">Nucleotide-binding</keyword>
<evidence type="ECO:0000256" key="9">
    <source>
        <dbReference type="ARBA" id="ARBA00022840"/>
    </source>
</evidence>
<name>A0A380CRB1_SPHSI</name>
<dbReference type="Gene3D" id="1.10.287.130">
    <property type="match status" value="1"/>
</dbReference>
<evidence type="ECO:0000313" key="17">
    <source>
        <dbReference type="Proteomes" id="UP000254893"/>
    </source>
</evidence>
<keyword evidence="13" id="KW-0175">Coiled coil</keyword>
<evidence type="ECO:0000256" key="10">
    <source>
        <dbReference type="ARBA" id="ARBA00022989"/>
    </source>
</evidence>
<evidence type="ECO:0000259" key="14">
    <source>
        <dbReference type="PROSITE" id="PS50109"/>
    </source>
</evidence>
<sequence length="582" mass="66608">MEHLSIYFNTDAYLIITMIDNTFSLTNRQLLDILILSKDATAIYSSEDLIIEFANDSMLTFWGKDRSIIGMELGEVVAGLKEQGFIDLLKNVWISGNTYEAKDVPAKLFRDGQFQTYYFDFIYRALIDEAGLTYAILHTATEVSDRIAAWKLVESQEKIQRQINKELKNVNNEFKQANKELKQANKELTSLSREHRAVNIELSQSNEYSRDVNEKLIEINSELLLSQRQFEHSEMMLRLAIEAANFGTWSVNVRTRELMASVRLKELFGFYPEQQVSLTDCLEQITEEYREWVTESIETAIAEGNGYDLTYTVKGFHDQKIRWLRAVGRLIGDVSSEGLFFTGVVMDISKQKSEEQLKNDFISIVSHELKTPLTSLMGYVQILQMILKDHEDERLTGILDRSKSQVSKMNSMISGFLNVSRFEDGNLYLEKQSFDINEMISEIISDVSLTHSAHHIEFVPTGAIMLYADRDKVGQVVSNLLSNAIKYAPQSKEITVKCSLNSRNLLVSIQDRGIGIQQEELERLFTRFYRIENNQTKTISGFGIGLYLCAEIIKRHNGRIWAESVEGTGSVFHFSIPVARPE</sequence>
<dbReference type="PANTHER" id="PTHR42878">
    <property type="entry name" value="TWO-COMPONENT HISTIDINE KINASE"/>
    <property type="match status" value="1"/>
</dbReference>
<comment type="catalytic activity">
    <reaction evidence="1">
        <text>ATP + protein L-histidine = ADP + protein N-phospho-L-histidine.</text>
        <dbReference type="EC" id="2.7.13.3"/>
    </reaction>
</comment>
<feature type="domain" description="Histidine kinase" evidence="14">
    <location>
        <begin position="364"/>
        <end position="580"/>
    </location>
</feature>
<evidence type="ECO:0000256" key="11">
    <source>
        <dbReference type="ARBA" id="ARBA00023012"/>
    </source>
</evidence>
<dbReference type="PRINTS" id="PR00344">
    <property type="entry name" value="BCTRLSENSOR"/>
</dbReference>
<evidence type="ECO:0000256" key="8">
    <source>
        <dbReference type="ARBA" id="ARBA00022777"/>
    </source>
</evidence>
<evidence type="ECO:0000256" key="3">
    <source>
        <dbReference type="ARBA" id="ARBA00012438"/>
    </source>
</evidence>
<evidence type="ECO:0000313" key="16">
    <source>
        <dbReference type="EMBL" id="SUJ25800.1"/>
    </source>
</evidence>
<dbReference type="PROSITE" id="PS50109">
    <property type="entry name" value="HIS_KIN"/>
    <property type="match status" value="1"/>
</dbReference>
<dbReference type="InterPro" id="IPR036890">
    <property type="entry name" value="HATPase_C_sf"/>
</dbReference>
<dbReference type="SMART" id="SM00387">
    <property type="entry name" value="HATPase_c"/>
    <property type="match status" value="1"/>
</dbReference>
<dbReference type="PROSITE" id="PS50112">
    <property type="entry name" value="PAS"/>
    <property type="match status" value="1"/>
</dbReference>
<dbReference type="InterPro" id="IPR005467">
    <property type="entry name" value="His_kinase_dom"/>
</dbReference>
<dbReference type="Pfam" id="PF00512">
    <property type="entry name" value="HisKA"/>
    <property type="match status" value="1"/>
</dbReference>
<dbReference type="EC" id="2.7.13.3" evidence="3"/>
<dbReference type="Pfam" id="PF02518">
    <property type="entry name" value="HATPase_c"/>
    <property type="match status" value="1"/>
</dbReference>
<dbReference type="GO" id="GO:0007234">
    <property type="term" value="P:osmosensory signaling via phosphorelay pathway"/>
    <property type="evidence" value="ECO:0007669"/>
    <property type="project" value="TreeGrafter"/>
</dbReference>
<dbReference type="InterPro" id="IPR004358">
    <property type="entry name" value="Sig_transdc_His_kin-like_C"/>
</dbReference>
<reference evidence="16 17" key="1">
    <citation type="submission" date="2018-06" db="EMBL/GenBank/DDBJ databases">
        <authorList>
            <consortium name="Pathogen Informatics"/>
            <person name="Doyle S."/>
        </authorList>
    </citation>
    <scope>NUCLEOTIDE SEQUENCE [LARGE SCALE GENOMIC DNA]</scope>
    <source>
        <strain evidence="16 17">NCTC11388</strain>
    </source>
</reference>
<proteinExistence type="predicted"/>
<dbReference type="GO" id="GO:0000156">
    <property type="term" value="F:phosphorelay response regulator activity"/>
    <property type="evidence" value="ECO:0007669"/>
    <property type="project" value="TreeGrafter"/>
</dbReference>
<dbReference type="CDD" id="cd00082">
    <property type="entry name" value="HisKA"/>
    <property type="match status" value="1"/>
</dbReference>
<dbReference type="InterPro" id="IPR035965">
    <property type="entry name" value="PAS-like_dom_sf"/>
</dbReference>
<evidence type="ECO:0000256" key="13">
    <source>
        <dbReference type="SAM" id="Coils"/>
    </source>
</evidence>
<keyword evidence="5 16" id="KW-0808">Transferase</keyword>
<protein>
    <recommendedName>
        <fullName evidence="3">histidine kinase</fullName>
        <ecNumber evidence="3">2.7.13.3</ecNumber>
    </recommendedName>
</protein>
<dbReference type="InterPro" id="IPR036097">
    <property type="entry name" value="HisK_dim/P_sf"/>
</dbReference>
<evidence type="ECO:0000259" key="15">
    <source>
        <dbReference type="PROSITE" id="PS50112"/>
    </source>
</evidence>
<dbReference type="CDD" id="cd00130">
    <property type="entry name" value="PAS"/>
    <property type="match status" value="1"/>
</dbReference>
<dbReference type="SUPFAM" id="SSF55785">
    <property type="entry name" value="PYP-like sensor domain (PAS domain)"/>
    <property type="match status" value="1"/>
</dbReference>
<dbReference type="EMBL" id="UGYW01000002">
    <property type="protein sequence ID" value="SUJ25800.1"/>
    <property type="molecule type" value="Genomic_DNA"/>
</dbReference>
<dbReference type="SMART" id="SM00091">
    <property type="entry name" value="PAS"/>
    <property type="match status" value="2"/>
</dbReference>
<dbReference type="SMART" id="SM00388">
    <property type="entry name" value="HisKA"/>
    <property type="match status" value="1"/>
</dbReference>
<keyword evidence="12" id="KW-0472">Membrane</keyword>
<dbReference type="InterPro" id="IPR003594">
    <property type="entry name" value="HATPase_dom"/>
</dbReference>
<keyword evidence="10" id="KW-1133">Transmembrane helix</keyword>
<evidence type="ECO:0000256" key="4">
    <source>
        <dbReference type="ARBA" id="ARBA00022553"/>
    </source>
</evidence>
<feature type="domain" description="PAS" evidence="15">
    <location>
        <begin position="233"/>
        <end position="304"/>
    </location>
</feature>
<evidence type="ECO:0000256" key="5">
    <source>
        <dbReference type="ARBA" id="ARBA00022679"/>
    </source>
</evidence>
<evidence type="ECO:0000256" key="2">
    <source>
        <dbReference type="ARBA" id="ARBA00004141"/>
    </source>
</evidence>
<dbReference type="GO" id="GO:0030295">
    <property type="term" value="F:protein kinase activator activity"/>
    <property type="evidence" value="ECO:0007669"/>
    <property type="project" value="TreeGrafter"/>
</dbReference>
<keyword evidence="6" id="KW-0812">Transmembrane</keyword>